<dbReference type="AlphaFoldDB" id="A0A7Z0ECG7"/>
<evidence type="ECO:0000313" key="2">
    <source>
        <dbReference type="EMBL" id="NYJ18958.1"/>
    </source>
</evidence>
<name>A0A7Z0ECG7_9MICO</name>
<evidence type="ECO:0000256" key="1">
    <source>
        <dbReference type="SAM" id="MobiDB-lite"/>
    </source>
</evidence>
<sequence>MTDEPQPGTRAARRRAEREAAAAPDTVAGAGGARDVGAPTRAGLSADGGLPAAEGLPVEAGVPAAAGPDDEADLSIELAEDLATHSHPIVKAGFEESLVDDADDVTVVPAEPVSSSRIEDDELVLPRNQRRWLWSRHHSRGHQG</sequence>
<reference evidence="2 3" key="1">
    <citation type="submission" date="2020-07" db="EMBL/GenBank/DDBJ databases">
        <title>Sequencing the genomes of 1000 actinobacteria strains.</title>
        <authorList>
            <person name="Klenk H.-P."/>
        </authorList>
    </citation>
    <scope>NUCLEOTIDE SEQUENCE [LARGE SCALE GENOMIC DNA]</scope>
    <source>
        <strain evidence="2 3">LI1</strain>
    </source>
</reference>
<dbReference type="RefSeq" id="WP_179577793.1">
    <property type="nucleotide sequence ID" value="NZ_JACCFM010000001.1"/>
</dbReference>
<keyword evidence="3" id="KW-1185">Reference proteome</keyword>
<protein>
    <submittedName>
        <fullName evidence="2">Uncharacterized protein</fullName>
    </submittedName>
</protein>
<feature type="compositionally biased region" description="Low complexity" evidence="1">
    <location>
        <begin position="55"/>
        <end position="67"/>
    </location>
</feature>
<dbReference type="Proteomes" id="UP000537260">
    <property type="component" value="Unassembled WGS sequence"/>
</dbReference>
<dbReference type="EMBL" id="JACCFM010000001">
    <property type="protein sequence ID" value="NYJ18958.1"/>
    <property type="molecule type" value="Genomic_DNA"/>
</dbReference>
<accession>A0A7Z0ECG7</accession>
<gene>
    <name evidence="2" type="ORF">HNR05_000749</name>
</gene>
<comment type="caution">
    <text evidence="2">The sequence shown here is derived from an EMBL/GenBank/DDBJ whole genome shotgun (WGS) entry which is preliminary data.</text>
</comment>
<evidence type="ECO:0000313" key="3">
    <source>
        <dbReference type="Proteomes" id="UP000537260"/>
    </source>
</evidence>
<feature type="region of interest" description="Disordered" evidence="1">
    <location>
        <begin position="1"/>
        <end position="69"/>
    </location>
</feature>
<organism evidence="2 3">
    <name type="scientific">Glaciibacter psychrotolerans</name>
    <dbReference type="NCBI Taxonomy" id="670054"/>
    <lineage>
        <taxon>Bacteria</taxon>
        <taxon>Bacillati</taxon>
        <taxon>Actinomycetota</taxon>
        <taxon>Actinomycetes</taxon>
        <taxon>Micrococcales</taxon>
        <taxon>Microbacteriaceae</taxon>
        <taxon>Glaciibacter</taxon>
    </lineage>
</organism>
<proteinExistence type="predicted"/>